<reference evidence="8 9" key="1">
    <citation type="submission" date="2019-04" db="EMBL/GenBank/DDBJ databases">
        <title>Draft genome sequences of Streptomyces avermitilis ATCC 31267.</title>
        <authorList>
            <person name="Komaki H."/>
            <person name="Tamura T."/>
            <person name="Hosoyama A."/>
        </authorList>
    </citation>
    <scope>NUCLEOTIDE SEQUENCE [LARGE SCALE GENOMIC DNA]</scope>
    <source>
        <strain evidence="8 9">ATCC 31267</strain>
    </source>
</reference>
<dbReference type="Proteomes" id="UP000299211">
    <property type="component" value="Unassembled WGS sequence"/>
</dbReference>
<dbReference type="EMBL" id="BJHX01000001">
    <property type="protein sequence ID" value="GDY68331.1"/>
    <property type="molecule type" value="Genomic_DNA"/>
</dbReference>
<evidence type="ECO:0000256" key="1">
    <source>
        <dbReference type="ARBA" id="ARBA00004651"/>
    </source>
</evidence>
<evidence type="ECO:0000256" key="2">
    <source>
        <dbReference type="ARBA" id="ARBA00022475"/>
    </source>
</evidence>
<evidence type="ECO:0000256" key="6">
    <source>
        <dbReference type="SAM" id="Phobius"/>
    </source>
</evidence>
<sequence length="400" mass="43823">MAAQGWSARVGQWLRRAARSDGHERHTLALIGKSTLAAGISWVIAHDLMQATSPAFAPFSAVLIMQVTVYRSVTQALRYVGAVSVGVALQAALGLLAGPDLLTFVLMALFALTIGRWRPLGSQGSQVATAAFFAFSTYVSASSSDQALKQLGQIILLVFIGCGVGVLVNLLVLPPLRYRSAEYGIHTLAQSLCDLLSDIYPALRQEEGLEKERTAHWRQRAASLGSMVTQAQASMNTARESVHYNPRRLFRRKHGHHVTFDGYQAVVDALERVSYQVASMTRSLDQGQNEDERSGRDHRRFFHAYGDFLASLAHITGLFGEIDEDHLQDQAEQLCASAGEAQEIHNRLTQGAQDSSLRLSDPSCPYGILLAEAARLMDEFQYTCDVLQQGVAHATQQPSR</sequence>
<organism evidence="7 10">
    <name type="scientific">Streptomyces avermitilis</name>
    <dbReference type="NCBI Taxonomy" id="33903"/>
    <lineage>
        <taxon>Bacteria</taxon>
        <taxon>Bacillati</taxon>
        <taxon>Actinomycetota</taxon>
        <taxon>Actinomycetes</taxon>
        <taxon>Kitasatosporales</taxon>
        <taxon>Streptomycetaceae</taxon>
        <taxon>Streptomyces</taxon>
    </lineage>
</organism>
<feature type="transmembrane region" description="Helical" evidence="6">
    <location>
        <begin position="76"/>
        <end position="95"/>
    </location>
</feature>
<name>A0A4D4M8P3_STRAX</name>
<evidence type="ECO:0000256" key="5">
    <source>
        <dbReference type="ARBA" id="ARBA00023136"/>
    </source>
</evidence>
<comment type="caution">
    <text evidence="7">The sequence shown here is derived from an EMBL/GenBank/DDBJ whole genome shotgun (WGS) entry which is preliminary data.</text>
</comment>
<evidence type="ECO:0000256" key="4">
    <source>
        <dbReference type="ARBA" id="ARBA00022989"/>
    </source>
</evidence>
<evidence type="ECO:0000313" key="10">
    <source>
        <dbReference type="Proteomes" id="UP000302139"/>
    </source>
</evidence>
<protein>
    <recommendedName>
        <fullName evidence="11">FUSC family protein</fullName>
    </recommendedName>
</protein>
<keyword evidence="5 6" id="KW-0472">Membrane</keyword>
<gene>
    <name evidence="7" type="ORF">SAV14893_077240</name>
    <name evidence="8" type="ORF">SAV31267_007920</name>
</gene>
<keyword evidence="2" id="KW-1003">Cell membrane</keyword>
<dbReference type="AlphaFoldDB" id="A0A4D4M8P3"/>
<feature type="transmembrane region" description="Helical" evidence="6">
    <location>
        <begin position="153"/>
        <end position="173"/>
    </location>
</feature>
<keyword evidence="4 6" id="KW-1133">Transmembrane helix</keyword>
<dbReference type="Proteomes" id="UP000302139">
    <property type="component" value="Unassembled WGS sequence"/>
</dbReference>
<comment type="subcellular location">
    <subcellularLocation>
        <location evidence="1">Cell membrane</location>
        <topology evidence="1">Multi-pass membrane protein</topology>
    </subcellularLocation>
</comment>
<dbReference type="GO" id="GO:0005886">
    <property type="term" value="C:plasma membrane"/>
    <property type="evidence" value="ECO:0007669"/>
    <property type="project" value="UniProtKB-SubCell"/>
</dbReference>
<dbReference type="RefSeq" id="WP_037648271.1">
    <property type="nucleotide sequence ID" value="NZ_BAABTN010000075.1"/>
</dbReference>
<evidence type="ECO:0008006" key="11">
    <source>
        <dbReference type="Google" id="ProtNLM"/>
    </source>
</evidence>
<dbReference type="EMBL" id="BJHY01000001">
    <property type="protein sequence ID" value="GDY71307.1"/>
    <property type="molecule type" value="Genomic_DNA"/>
</dbReference>
<dbReference type="InterPro" id="IPR010343">
    <property type="entry name" value="ArAE_1"/>
</dbReference>
<evidence type="ECO:0000256" key="3">
    <source>
        <dbReference type="ARBA" id="ARBA00022692"/>
    </source>
</evidence>
<evidence type="ECO:0000313" key="9">
    <source>
        <dbReference type="Proteomes" id="UP000299211"/>
    </source>
</evidence>
<evidence type="ECO:0000313" key="8">
    <source>
        <dbReference type="EMBL" id="GDY71307.1"/>
    </source>
</evidence>
<dbReference type="Pfam" id="PF06081">
    <property type="entry name" value="ArAE_1"/>
    <property type="match status" value="1"/>
</dbReference>
<keyword evidence="3 6" id="KW-0812">Transmembrane</keyword>
<reference evidence="7 10" key="2">
    <citation type="submission" date="2019-04" db="EMBL/GenBank/DDBJ databases">
        <title>Draft genome sequences of Streptomyces avermitilis NBRC 14893.</title>
        <authorList>
            <person name="Komaki H."/>
            <person name="Tamura T."/>
            <person name="Hosoyama A."/>
        </authorList>
    </citation>
    <scope>NUCLEOTIDE SEQUENCE [LARGE SCALE GENOMIC DNA]</scope>
    <source>
        <strain evidence="7 10">NBRC 14893</strain>
    </source>
</reference>
<evidence type="ECO:0000313" key="7">
    <source>
        <dbReference type="EMBL" id="GDY68331.1"/>
    </source>
</evidence>
<proteinExistence type="predicted"/>
<accession>A0A4D4M8P3</accession>